<dbReference type="GeneID" id="28839800"/>
<accession>A0A1B8GIT4</accession>
<dbReference type="AlphaFoldDB" id="A0A1B8GIT4"/>
<dbReference type="EMBL" id="KV460233">
    <property type="protein sequence ID" value="OBT95750.1"/>
    <property type="molecule type" value="Genomic_DNA"/>
</dbReference>
<dbReference type="RefSeq" id="XP_018129483.1">
    <property type="nucleotide sequence ID" value="XM_018275862.2"/>
</dbReference>
<protein>
    <submittedName>
        <fullName evidence="2">Uncharacterized protein</fullName>
    </submittedName>
</protein>
<feature type="region of interest" description="Disordered" evidence="1">
    <location>
        <begin position="164"/>
        <end position="211"/>
    </location>
</feature>
<keyword evidence="3" id="KW-1185">Reference proteome</keyword>
<proteinExistence type="predicted"/>
<feature type="compositionally biased region" description="Polar residues" evidence="1">
    <location>
        <begin position="190"/>
        <end position="202"/>
    </location>
</feature>
<feature type="compositionally biased region" description="Low complexity" evidence="1">
    <location>
        <begin position="135"/>
        <end position="150"/>
    </location>
</feature>
<reference evidence="3" key="2">
    <citation type="journal article" date="2018" name="Nat. Commun.">
        <title>Extreme sensitivity to ultraviolet light in the fungal pathogen causing white-nose syndrome of bats.</title>
        <authorList>
            <person name="Palmer J.M."/>
            <person name="Drees K.P."/>
            <person name="Foster J.T."/>
            <person name="Lindner D.L."/>
        </authorList>
    </citation>
    <scope>NUCLEOTIDE SEQUENCE [LARGE SCALE GENOMIC DNA]</scope>
    <source>
        <strain evidence="3">UAMH 10579</strain>
    </source>
</reference>
<sequence length="292" mass="31842">MTTPLPRSTSFSQAAVGMSPLSTPQFAENQPLQILSIPKRIPLADRQTHGMRNILTPAPVGWGGHNRAVSMPSFAAGFSEPLPAGFFAPTRNTLRDEISSLIDAEFGPAPREDRIKDKTSPWDDGLAPPAAEKATSNVSMSGMTNTTSSTEQFRRALEQDYVPTSPSFSGLDLPAAEHPSREPSPMSIAHRSNSVDDGSNTAGPYEGTSVVDFADEEYDARDTESADNARDARFQDAYNRAISAAREACRLAKRTLNLDVAERRMDDLNRGLTDIINEEYESINELRLLIDA</sequence>
<reference evidence="2 3" key="1">
    <citation type="submission" date="2016-03" db="EMBL/GenBank/DDBJ databases">
        <title>Comparative genomics of Pseudogymnoascus destructans, the fungus causing white-nose syndrome of bats.</title>
        <authorList>
            <person name="Palmer J.M."/>
            <person name="Drees K.P."/>
            <person name="Foster J.T."/>
            <person name="Lindner D.L."/>
        </authorList>
    </citation>
    <scope>NUCLEOTIDE SEQUENCE [LARGE SCALE GENOMIC DNA]</scope>
    <source>
        <strain evidence="2 3">UAMH 10579</strain>
    </source>
</reference>
<feature type="region of interest" description="Disordered" evidence="1">
    <location>
        <begin position="110"/>
        <end position="151"/>
    </location>
</feature>
<evidence type="ECO:0000313" key="3">
    <source>
        <dbReference type="Proteomes" id="UP000091956"/>
    </source>
</evidence>
<evidence type="ECO:0000256" key="1">
    <source>
        <dbReference type="SAM" id="MobiDB-lite"/>
    </source>
</evidence>
<dbReference type="Proteomes" id="UP000091956">
    <property type="component" value="Unassembled WGS sequence"/>
</dbReference>
<organism evidence="2 3">
    <name type="scientific">Pseudogymnoascus verrucosus</name>
    <dbReference type="NCBI Taxonomy" id="342668"/>
    <lineage>
        <taxon>Eukaryota</taxon>
        <taxon>Fungi</taxon>
        <taxon>Dikarya</taxon>
        <taxon>Ascomycota</taxon>
        <taxon>Pezizomycotina</taxon>
        <taxon>Leotiomycetes</taxon>
        <taxon>Thelebolales</taxon>
        <taxon>Thelebolaceae</taxon>
        <taxon>Pseudogymnoascus</taxon>
    </lineage>
</organism>
<evidence type="ECO:0000313" key="2">
    <source>
        <dbReference type="EMBL" id="OBT95750.1"/>
    </source>
</evidence>
<gene>
    <name evidence="2" type="ORF">VE01_06414</name>
</gene>
<feature type="compositionally biased region" description="Basic and acidic residues" evidence="1">
    <location>
        <begin position="110"/>
        <end position="121"/>
    </location>
</feature>
<name>A0A1B8GIT4_9PEZI</name>